<evidence type="ECO:0000259" key="1">
    <source>
        <dbReference type="Pfam" id="PF00534"/>
    </source>
</evidence>
<organism evidence="3 4">
    <name type="scientific">Candidatus Jacksonbacteria bacterium RIFCSPLOWO2_02_FULL_44_20</name>
    <dbReference type="NCBI Taxonomy" id="1798460"/>
    <lineage>
        <taxon>Bacteria</taxon>
        <taxon>Candidatus Jacksoniibacteriota</taxon>
    </lineage>
</organism>
<dbReference type="Proteomes" id="UP000178315">
    <property type="component" value="Unassembled WGS sequence"/>
</dbReference>
<dbReference type="AlphaFoldDB" id="A0A1G2AD79"/>
<reference evidence="3 4" key="1">
    <citation type="journal article" date="2016" name="Nat. Commun.">
        <title>Thousands of microbial genomes shed light on interconnected biogeochemical processes in an aquifer system.</title>
        <authorList>
            <person name="Anantharaman K."/>
            <person name="Brown C.T."/>
            <person name="Hug L.A."/>
            <person name="Sharon I."/>
            <person name="Castelle C.J."/>
            <person name="Probst A.J."/>
            <person name="Thomas B.C."/>
            <person name="Singh A."/>
            <person name="Wilkins M.J."/>
            <person name="Karaoz U."/>
            <person name="Brodie E.L."/>
            <person name="Williams K.H."/>
            <person name="Hubbard S.S."/>
            <person name="Banfield J.F."/>
        </authorList>
    </citation>
    <scope>NUCLEOTIDE SEQUENCE [LARGE SCALE GENOMIC DNA]</scope>
</reference>
<dbReference type="PANTHER" id="PTHR12526">
    <property type="entry name" value="GLYCOSYLTRANSFERASE"/>
    <property type="match status" value="1"/>
</dbReference>
<evidence type="ECO:0000313" key="4">
    <source>
        <dbReference type="Proteomes" id="UP000178315"/>
    </source>
</evidence>
<feature type="domain" description="Glycosyl transferase family 1" evidence="1">
    <location>
        <begin position="195"/>
        <end position="337"/>
    </location>
</feature>
<dbReference type="PANTHER" id="PTHR12526:SF584">
    <property type="entry name" value="GLYCOSYLTRANSFERASE"/>
    <property type="match status" value="1"/>
</dbReference>
<dbReference type="Gene3D" id="3.40.50.2000">
    <property type="entry name" value="Glycogen Phosphorylase B"/>
    <property type="match status" value="2"/>
</dbReference>
<evidence type="ECO:0000313" key="3">
    <source>
        <dbReference type="EMBL" id="OGY73980.1"/>
    </source>
</evidence>
<dbReference type="InterPro" id="IPR028098">
    <property type="entry name" value="Glyco_trans_4-like_N"/>
</dbReference>
<dbReference type="EMBL" id="MHJU01000005">
    <property type="protein sequence ID" value="OGY73980.1"/>
    <property type="molecule type" value="Genomic_DNA"/>
</dbReference>
<dbReference type="InterPro" id="IPR001296">
    <property type="entry name" value="Glyco_trans_1"/>
</dbReference>
<name>A0A1G2AD79_9BACT</name>
<evidence type="ECO:0000259" key="2">
    <source>
        <dbReference type="Pfam" id="PF13439"/>
    </source>
</evidence>
<proteinExistence type="predicted"/>
<dbReference type="SUPFAM" id="SSF53756">
    <property type="entry name" value="UDP-Glycosyltransferase/glycogen phosphorylase"/>
    <property type="match status" value="1"/>
</dbReference>
<dbReference type="Pfam" id="PF13439">
    <property type="entry name" value="Glyco_transf_4"/>
    <property type="match status" value="1"/>
</dbReference>
<accession>A0A1G2AD79</accession>
<protein>
    <recommendedName>
        <fullName evidence="5">Glycosyl transferase family 1 domain-containing protein</fullName>
    </recommendedName>
</protein>
<comment type="caution">
    <text evidence="3">The sequence shown here is derived from an EMBL/GenBank/DDBJ whole genome shotgun (WGS) entry which is preliminary data.</text>
</comment>
<sequence>MNIALVHDHLNQIGGAEKVLKTFTEMFPGAPIFTILYDPAIAGKFFSGTKITGSFLQDQRLVQTHFKWFLPLMPTAVESLNLKGYDVVLSDSSAFSKGVITDVGAIHICYCHTPTRYLWSDSWEYIVELHNKNAIVKKFLPPLLTLMRLWDFQAAGRVDEFIANSNFVAKRIKRFYHRDSTVIYPPVETDKYALVSEKKNYFVVVSRLRPYKRVDLAIEAFNEMRLPLKIIGGGWETRYLKKKANSNIEFLGEILDVKRKNDIIGHARALIHPQEEDFGITAVEAMAAGTPVIAYRGGGALETVEEGVAGMFFDEQCWESLANTIVHFKDKEFNYAKIKELTERFNQERFEREIKDFIENIYRQQK</sequence>
<feature type="domain" description="Glycosyltransferase subfamily 4-like N-terminal" evidence="2">
    <location>
        <begin position="13"/>
        <end position="191"/>
    </location>
</feature>
<gene>
    <name evidence="3" type="ORF">A3H61_02260</name>
</gene>
<dbReference type="Pfam" id="PF00534">
    <property type="entry name" value="Glycos_transf_1"/>
    <property type="match status" value="1"/>
</dbReference>
<dbReference type="GO" id="GO:0016757">
    <property type="term" value="F:glycosyltransferase activity"/>
    <property type="evidence" value="ECO:0007669"/>
    <property type="project" value="InterPro"/>
</dbReference>
<evidence type="ECO:0008006" key="5">
    <source>
        <dbReference type="Google" id="ProtNLM"/>
    </source>
</evidence>